<dbReference type="Pfam" id="PF01535">
    <property type="entry name" value="PPR"/>
    <property type="match status" value="2"/>
</dbReference>
<accession>A0A392MIM6</accession>
<evidence type="ECO:0000256" key="2">
    <source>
        <dbReference type="PROSITE-ProRule" id="PRU00708"/>
    </source>
</evidence>
<name>A0A392MIM6_9FABA</name>
<dbReference type="PROSITE" id="PS51375">
    <property type="entry name" value="PPR"/>
    <property type="match status" value="1"/>
</dbReference>
<dbReference type="GO" id="GO:0003723">
    <property type="term" value="F:RNA binding"/>
    <property type="evidence" value="ECO:0007669"/>
    <property type="project" value="InterPro"/>
</dbReference>
<gene>
    <name evidence="3" type="ORF">A2U01_0006948</name>
</gene>
<protein>
    <submittedName>
        <fullName evidence="3">Pentatricopeptide repeat-containing protein mitochondrial-like</fullName>
    </submittedName>
</protein>
<organism evidence="3 4">
    <name type="scientific">Trifolium medium</name>
    <dbReference type="NCBI Taxonomy" id="97028"/>
    <lineage>
        <taxon>Eukaryota</taxon>
        <taxon>Viridiplantae</taxon>
        <taxon>Streptophyta</taxon>
        <taxon>Embryophyta</taxon>
        <taxon>Tracheophyta</taxon>
        <taxon>Spermatophyta</taxon>
        <taxon>Magnoliopsida</taxon>
        <taxon>eudicotyledons</taxon>
        <taxon>Gunneridae</taxon>
        <taxon>Pentapetalae</taxon>
        <taxon>rosids</taxon>
        <taxon>fabids</taxon>
        <taxon>Fabales</taxon>
        <taxon>Fabaceae</taxon>
        <taxon>Papilionoideae</taxon>
        <taxon>50 kb inversion clade</taxon>
        <taxon>NPAAA clade</taxon>
        <taxon>Hologalegina</taxon>
        <taxon>IRL clade</taxon>
        <taxon>Trifolieae</taxon>
        <taxon>Trifolium</taxon>
    </lineage>
</organism>
<dbReference type="PANTHER" id="PTHR47926">
    <property type="entry name" value="PENTATRICOPEPTIDE REPEAT-CONTAINING PROTEIN"/>
    <property type="match status" value="1"/>
</dbReference>
<proteinExistence type="predicted"/>
<dbReference type="InterPro" id="IPR011990">
    <property type="entry name" value="TPR-like_helical_dom_sf"/>
</dbReference>
<evidence type="ECO:0000256" key="1">
    <source>
        <dbReference type="ARBA" id="ARBA00022737"/>
    </source>
</evidence>
<reference evidence="3 4" key="1">
    <citation type="journal article" date="2018" name="Front. Plant Sci.">
        <title>Red Clover (Trifolium pratense) and Zigzag Clover (T. medium) - A Picture of Genomic Similarities and Differences.</title>
        <authorList>
            <person name="Dluhosova J."/>
            <person name="Istvanek J."/>
            <person name="Nedelnik J."/>
            <person name="Repkova J."/>
        </authorList>
    </citation>
    <scope>NUCLEOTIDE SEQUENCE [LARGE SCALE GENOMIC DNA]</scope>
    <source>
        <strain evidence="4">cv. 10/8</strain>
        <tissue evidence="3">Leaf</tissue>
    </source>
</reference>
<keyword evidence="1" id="KW-0677">Repeat</keyword>
<comment type="caution">
    <text evidence="3">The sequence shown here is derived from an EMBL/GenBank/DDBJ whole genome shotgun (WGS) entry which is preliminary data.</text>
</comment>
<feature type="repeat" description="PPR" evidence="2">
    <location>
        <begin position="68"/>
        <end position="102"/>
    </location>
</feature>
<dbReference type="AlphaFoldDB" id="A0A392MIM6"/>
<dbReference type="NCBIfam" id="TIGR00756">
    <property type="entry name" value="PPR"/>
    <property type="match status" value="1"/>
</dbReference>
<keyword evidence="4" id="KW-1185">Reference proteome</keyword>
<dbReference type="EMBL" id="LXQA010009722">
    <property type="protein sequence ID" value="MCH86094.1"/>
    <property type="molecule type" value="Genomic_DNA"/>
</dbReference>
<dbReference type="InterPro" id="IPR002885">
    <property type="entry name" value="PPR_rpt"/>
</dbReference>
<dbReference type="Gene3D" id="1.25.40.10">
    <property type="entry name" value="Tetratricopeptide repeat domain"/>
    <property type="match status" value="1"/>
</dbReference>
<evidence type="ECO:0000313" key="4">
    <source>
        <dbReference type="Proteomes" id="UP000265520"/>
    </source>
</evidence>
<evidence type="ECO:0000313" key="3">
    <source>
        <dbReference type="EMBL" id="MCH86094.1"/>
    </source>
</evidence>
<dbReference type="InterPro" id="IPR046960">
    <property type="entry name" value="PPR_At4g14850-like_plant"/>
</dbReference>
<dbReference type="Proteomes" id="UP000265520">
    <property type="component" value="Unassembled WGS sequence"/>
</dbReference>
<sequence length="154" mass="17785">MTLKSTIIWNSILPAFAKKHGSFEHAHQLFEKIPEPNTVSYNIMLACHWHHFGIHNARGFFDRMPFRDTASWNTMISGYAQVGLMDEARRLFAAMPEKNCHVESDGVWICGLRRYRCCCGVFLCCTYEECDYMDCHDYWGRGCVKAFQDNVGNG</sequence>
<feature type="non-terminal residue" evidence="3">
    <location>
        <position position="154"/>
    </location>
</feature>
<dbReference type="GO" id="GO:0009451">
    <property type="term" value="P:RNA modification"/>
    <property type="evidence" value="ECO:0007669"/>
    <property type="project" value="InterPro"/>
</dbReference>